<organism evidence="13 14">
    <name type="scientific">Clytia hemisphaerica</name>
    <dbReference type="NCBI Taxonomy" id="252671"/>
    <lineage>
        <taxon>Eukaryota</taxon>
        <taxon>Metazoa</taxon>
        <taxon>Cnidaria</taxon>
        <taxon>Hydrozoa</taxon>
        <taxon>Hydroidolina</taxon>
        <taxon>Leptothecata</taxon>
        <taxon>Obeliida</taxon>
        <taxon>Clytiidae</taxon>
        <taxon>Clytia</taxon>
    </lineage>
</organism>
<keyword evidence="5" id="KW-0479">Metal-binding</keyword>
<dbReference type="InterPro" id="IPR036236">
    <property type="entry name" value="Znf_C2H2_sf"/>
</dbReference>
<evidence type="ECO:0000256" key="7">
    <source>
        <dbReference type="ARBA" id="ARBA00022833"/>
    </source>
</evidence>
<dbReference type="OrthoDB" id="24683at2759"/>
<dbReference type="GO" id="GO:0008270">
    <property type="term" value="F:zinc ion binding"/>
    <property type="evidence" value="ECO:0007669"/>
    <property type="project" value="UniProtKB-KW"/>
</dbReference>
<evidence type="ECO:0000256" key="1">
    <source>
        <dbReference type="ARBA" id="ARBA00004123"/>
    </source>
</evidence>
<dbReference type="SMART" id="SM00451">
    <property type="entry name" value="ZnF_U1"/>
    <property type="match status" value="1"/>
</dbReference>
<keyword evidence="6 10" id="KW-0863">Zinc-finger</keyword>
<comment type="similarity">
    <text evidence="9">Belongs to the ZNF593/BUD20 C2H2-type zinc-finger protein family.</text>
</comment>
<evidence type="ECO:0000256" key="6">
    <source>
        <dbReference type="ARBA" id="ARBA00022771"/>
    </source>
</evidence>
<dbReference type="InterPro" id="IPR013087">
    <property type="entry name" value="Znf_C2H2_type"/>
</dbReference>
<proteinExistence type="inferred from homology"/>
<dbReference type="Gene3D" id="3.30.160.60">
    <property type="entry name" value="Classic Zinc Finger"/>
    <property type="match status" value="1"/>
</dbReference>
<evidence type="ECO:0000259" key="12">
    <source>
        <dbReference type="PROSITE" id="PS50171"/>
    </source>
</evidence>
<dbReference type="InterPro" id="IPR051879">
    <property type="entry name" value="C2H2-ZF_Maturation_Protein"/>
</dbReference>
<dbReference type="InterPro" id="IPR022755">
    <property type="entry name" value="Znf_C2H2_jaz"/>
</dbReference>
<evidence type="ECO:0000313" key="14">
    <source>
        <dbReference type="Proteomes" id="UP000594262"/>
    </source>
</evidence>
<reference evidence="13" key="1">
    <citation type="submission" date="2021-01" db="UniProtKB">
        <authorList>
            <consortium name="EnsemblMetazoa"/>
        </authorList>
    </citation>
    <scope>IDENTIFICATION</scope>
</reference>
<evidence type="ECO:0000256" key="2">
    <source>
        <dbReference type="ARBA" id="ARBA00004496"/>
    </source>
</evidence>
<protein>
    <recommendedName>
        <fullName evidence="15">Zinc finger protein</fullName>
    </recommendedName>
</protein>
<dbReference type="PANTHER" id="PTHR46095">
    <property type="entry name" value="ZINC FINGER PROTEIN 593"/>
    <property type="match status" value="1"/>
</dbReference>
<keyword evidence="3" id="KW-0963">Cytoplasm</keyword>
<dbReference type="PANTHER" id="PTHR46095:SF1">
    <property type="entry name" value="ZINC FINGER PROTEIN 593"/>
    <property type="match status" value="1"/>
</dbReference>
<dbReference type="InterPro" id="IPR000690">
    <property type="entry name" value="Matrin/U1-C_Znf_C2H2"/>
</dbReference>
<accession>A0A7M6DPG4</accession>
<dbReference type="GO" id="GO:0043021">
    <property type="term" value="F:ribonucleoprotein complex binding"/>
    <property type="evidence" value="ECO:0007669"/>
    <property type="project" value="UniProtKB-ARBA"/>
</dbReference>
<dbReference type="PROSITE" id="PS00028">
    <property type="entry name" value="ZINC_FINGER_C2H2_1"/>
    <property type="match status" value="1"/>
</dbReference>
<dbReference type="Proteomes" id="UP000594262">
    <property type="component" value="Unplaced"/>
</dbReference>
<dbReference type="GO" id="GO:0005737">
    <property type="term" value="C:cytoplasm"/>
    <property type="evidence" value="ECO:0007669"/>
    <property type="project" value="UniProtKB-SubCell"/>
</dbReference>
<evidence type="ECO:0000256" key="5">
    <source>
        <dbReference type="ARBA" id="ARBA00022723"/>
    </source>
</evidence>
<keyword evidence="4" id="KW-0690">Ribosome biogenesis</keyword>
<dbReference type="PROSITE" id="PS50157">
    <property type="entry name" value="ZINC_FINGER_C2H2_2"/>
    <property type="match status" value="1"/>
</dbReference>
<dbReference type="RefSeq" id="XP_066936925.1">
    <property type="nucleotide sequence ID" value="XM_067080824.1"/>
</dbReference>
<dbReference type="PROSITE" id="PS50171">
    <property type="entry name" value="ZF_MATRIN"/>
    <property type="match status" value="1"/>
</dbReference>
<keyword evidence="14" id="KW-1185">Reference proteome</keyword>
<dbReference type="Pfam" id="PF12171">
    <property type="entry name" value="zf-C2H2_jaz"/>
    <property type="match status" value="1"/>
</dbReference>
<dbReference type="SUPFAM" id="SSF57667">
    <property type="entry name" value="beta-beta-alpha zinc fingers"/>
    <property type="match status" value="1"/>
</dbReference>
<dbReference type="GeneID" id="136824850"/>
<dbReference type="EnsemblMetazoa" id="CLYHEMT020236.1">
    <property type="protein sequence ID" value="CLYHEMP020236.1"/>
    <property type="gene ID" value="CLYHEMG020236"/>
</dbReference>
<evidence type="ECO:0000256" key="10">
    <source>
        <dbReference type="PROSITE-ProRule" id="PRU00042"/>
    </source>
</evidence>
<dbReference type="FunFam" id="3.30.160.60:FF:000299">
    <property type="entry name" value="Zinc finger protein 593"/>
    <property type="match status" value="1"/>
</dbReference>
<dbReference type="GO" id="GO:0042254">
    <property type="term" value="P:ribosome biogenesis"/>
    <property type="evidence" value="ECO:0007669"/>
    <property type="project" value="UniProtKB-KW"/>
</dbReference>
<dbReference type="AlphaFoldDB" id="A0A7M6DPG4"/>
<evidence type="ECO:0000256" key="3">
    <source>
        <dbReference type="ARBA" id="ARBA00022490"/>
    </source>
</evidence>
<dbReference type="GO" id="GO:0005634">
    <property type="term" value="C:nucleus"/>
    <property type="evidence" value="ECO:0007669"/>
    <property type="project" value="UniProtKB-SubCell"/>
</dbReference>
<evidence type="ECO:0000256" key="9">
    <source>
        <dbReference type="ARBA" id="ARBA00038064"/>
    </source>
</evidence>
<evidence type="ECO:0008006" key="15">
    <source>
        <dbReference type="Google" id="ProtNLM"/>
    </source>
</evidence>
<name>A0A7M6DPG4_9CNID</name>
<feature type="domain" description="Matrin-type" evidence="12">
    <location>
        <begin position="59"/>
        <end position="89"/>
    </location>
</feature>
<keyword evidence="7" id="KW-0862">Zinc</keyword>
<keyword evidence="8" id="KW-0539">Nucleus</keyword>
<evidence type="ECO:0000256" key="4">
    <source>
        <dbReference type="ARBA" id="ARBA00022517"/>
    </source>
</evidence>
<evidence type="ECO:0000313" key="13">
    <source>
        <dbReference type="EnsemblMetazoa" id="CLYHEMP020236.1"/>
    </source>
</evidence>
<comment type="subcellular location">
    <subcellularLocation>
        <location evidence="2">Cytoplasm</location>
    </subcellularLocation>
    <subcellularLocation>
        <location evidence="1">Nucleus</location>
    </subcellularLocation>
</comment>
<dbReference type="GO" id="GO:0003676">
    <property type="term" value="F:nucleic acid binding"/>
    <property type="evidence" value="ECO:0007669"/>
    <property type="project" value="InterPro"/>
</dbReference>
<evidence type="ECO:0000256" key="8">
    <source>
        <dbReference type="ARBA" id="ARBA00023242"/>
    </source>
</evidence>
<evidence type="ECO:0000259" key="11">
    <source>
        <dbReference type="PROSITE" id="PS50157"/>
    </source>
</evidence>
<dbReference type="InterPro" id="IPR003604">
    <property type="entry name" value="Matrin/U1-like-C_Znf_C2H2"/>
</dbReference>
<sequence length="156" mass="17776">MGKPQRKKRTHKNIKDFKKKFRTRKRTKDIDEVHEDVEKKSDALLHQKVDSDLPGQGQFYCLFCARYFMDEKTLTSHKKTKNHKKRMRELKDKPYSQAEAEMAAGMGSFTIQVTKQGKSLNNNVSKVKNASSAMDTFSPASSVTSTSNIMEGLNIG</sequence>
<feature type="domain" description="C2H2-type" evidence="11">
    <location>
        <begin position="59"/>
        <end position="88"/>
    </location>
</feature>